<evidence type="ECO:0000256" key="1">
    <source>
        <dbReference type="ARBA" id="ARBA00006479"/>
    </source>
</evidence>
<dbReference type="PANTHER" id="PTHR18964:SF149">
    <property type="entry name" value="BIFUNCTIONAL UDP-N-ACETYLGLUCOSAMINE 2-EPIMERASE_N-ACETYLMANNOSAMINE KINASE"/>
    <property type="match status" value="1"/>
</dbReference>
<keyword evidence="2" id="KW-0808">Transferase</keyword>
<dbReference type="AlphaFoldDB" id="A0A1H1RDB3"/>
<gene>
    <name evidence="2" type="ORF">SAMN04489812_1608</name>
</gene>
<dbReference type="Proteomes" id="UP000199103">
    <property type="component" value="Chromosome I"/>
</dbReference>
<dbReference type="RefSeq" id="WP_157683291.1">
    <property type="nucleotide sequence ID" value="NZ_LT629772.1"/>
</dbReference>
<dbReference type="InterPro" id="IPR043129">
    <property type="entry name" value="ATPase_NBD"/>
</dbReference>
<dbReference type="EMBL" id="LT629772">
    <property type="protein sequence ID" value="SDS33757.1"/>
    <property type="molecule type" value="Genomic_DNA"/>
</dbReference>
<reference evidence="2 3" key="1">
    <citation type="submission" date="2016-10" db="EMBL/GenBank/DDBJ databases">
        <authorList>
            <person name="de Groot N.N."/>
        </authorList>
    </citation>
    <scope>NUCLEOTIDE SEQUENCE [LARGE SCALE GENOMIC DNA]</scope>
    <source>
        <strain evidence="2 3">DSM 21800</strain>
    </source>
</reference>
<keyword evidence="2" id="KW-0418">Kinase</keyword>
<dbReference type="PANTHER" id="PTHR18964">
    <property type="entry name" value="ROK (REPRESSOR, ORF, KINASE) FAMILY"/>
    <property type="match status" value="1"/>
</dbReference>
<organism evidence="2 3">
    <name type="scientific">Microlunatus soli</name>
    <dbReference type="NCBI Taxonomy" id="630515"/>
    <lineage>
        <taxon>Bacteria</taxon>
        <taxon>Bacillati</taxon>
        <taxon>Actinomycetota</taxon>
        <taxon>Actinomycetes</taxon>
        <taxon>Propionibacteriales</taxon>
        <taxon>Propionibacteriaceae</taxon>
        <taxon>Microlunatus</taxon>
    </lineage>
</organism>
<accession>A0A1H1RDB3</accession>
<evidence type="ECO:0000313" key="2">
    <source>
        <dbReference type="EMBL" id="SDS33757.1"/>
    </source>
</evidence>
<dbReference type="OrthoDB" id="8772678at2"/>
<proteinExistence type="inferred from homology"/>
<protein>
    <submittedName>
        <fullName evidence="2">Glucokinase</fullName>
    </submittedName>
</protein>
<keyword evidence="3" id="KW-1185">Reference proteome</keyword>
<sequence length="327" mass="32908">MTTTAELVAAVDLGGTFTKLGLIDRTGTVRAEQRVPTKITAGADDDGRGTVDWLGDQIAELAAAGATDIGGSVTAFGVIVPGIIDAVAGTVIAAPNVGWSQIEVAAPLTDRLGLPGAIGHDVRTAGLAEWQLGAGKGVSNLIFVPLGTGIAAAAVVDGRLLEADGYAGELGHVSVPAAGDQVCACGRIGCLEIVASASGVVRNYAQLTGETAPPTAEQIAVAARGGDPASLAAFEIAGRALAEAFTMALTLLGPEMIVVGGGLSGAADLLFGQIESEFDRRLSFQRRPTLITSVFGSQAGLIGAGLLGWRQAEENDSSTDPGRPEGR</sequence>
<evidence type="ECO:0000313" key="3">
    <source>
        <dbReference type="Proteomes" id="UP000199103"/>
    </source>
</evidence>
<comment type="similarity">
    <text evidence="1">Belongs to the ROK (NagC/XylR) family.</text>
</comment>
<dbReference type="Gene3D" id="3.30.420.40">
    <property type="match status" value="2"/>
</dbReference>
<dbReference type="SUPFAM" id="SSF53067">
    <property type="entry name" value="Actin-like ATPase domain"/>
    <property type="match status" value="1"/>
</dbReference>
<name>A0A1H1RDB3_9ACTN</name>
<dbReference type="Pfam" id="PF00480">
    <property type="entry name" value="ROK"/>
    <property type="match status" value="1"/>
</dbReference>
<dbReference type="STRING" id="630515.SAMN04489812_1608"/>
<dbReference type="GO" id="GO:0016301">
    <property type="term" value="F:kinase activity"/>
    <property type="evidence" value="ECO:0007669"/>
    <property type="project" value="UniProtKB-KW"/>
</dbReference>
<dbReference type="InterPro" id="IPR000600">
    <property type="entry name" value="ROK"/>
</dbReference>